<protein>
    <submittedName>
        <fullName evidence="2">Uncharacterized protein</fullName>
    </submittedName>
</protein>
<organism evidence="2 3">
    <name type="scientific">Marasmius crinis-equi</name>
    <dbReference type="NCBI Taxonomy" id="585013"/>
    <lineage>
        <taxon>Eukaryota</taxon>
        <taxon>Fungi</taxon>
        <taxon>Dikarya</taxon>
        <taxon>Basidiomycota</taxon>
        <taxon>Agaricomycotina</taxon>
        <taxon>Agaricomycetes</taxon>
        <taxon>Agaricomycetidae</taxon>
        <taxon>Agaricales</taxon>
        <taxon>Marasmiineae</taxon>
        <taxon>Marasmiaceae</taxon>
        <taxon>Marasmius</taxon>
    </lineage>
</organism>
<evidence type="ECO:0000313" key="3">
    <source>
        <dbReference type="Proteomes" id="UP001465976"/>
    </source>
</evidence>
<feature type="compositionally biased region" description="Polar residues" evidence="1">
    <location>
        <begin position="56"/>
        <end position="66"/>
    </location>
</feature>
<feature type="region of interest" description="Disordered" evidence="1">
    <location>
        <begin position="1"/>
        <end position="37"/>
    </location>
</feature>
<proteinExistence type="predicted"/>
<keyword evidence="3" id="KW-1185">Reference proteome</keyword>
<sequence>MSSQHRSQQTDQVPAYRSVSGADSYGSDSYSEDPNSIESLSYQLGKYAHIFPQHPGMTTANLSSRMGTLEPLPDSLTIPRPVSEPSSNHGQTHPRLLGSSNARVRGGRHYHPPPPPNRQPLNPTSAMDDHLIQAYVDAWSMARAHAVRENEGDMVILGLDLGVQEVMKPRTTPSNWLTVSTTSVSSPAQADAIE</sequence>
<feature type="region of interest" description="Disordered" evidence="1">
    <location>
        <begin position="52"/>
        <end position="125"/>
    </location>
</feature>
<comment type="caution">
    <text evidence="2">The sequence shown here is derived from an EMBL/GenBank/DDBJ whole genome shotgun (WGS) entry which is preliminary data.</text>
</comment>
<gene>
    <name evidence="2" type="ORF">V5O48_008166</name>
</gene>
<evidence type="ECO:0000256" key="1">
    <source>
        <dbReference type="SAM" id="MobiDB-lite"/>
    </source>
</evidence>
<feature type="compositionally biased region" description="Low complexity" evidence="1">
    <location>
        <begin position="18"/>
        <end position="29"/>
    </location>
</feature>
<name>A0ABR3FF67_9AGAR</name>
<evidence type="ECO:0000313" key="2">
    <source>
        <dbReference type="EMBL" id="KAL0573779.1"/>
    </source>
</evidence>
<reference evidence="2 3" key="1">
    <citation type="submission" date="2024-02" db="EMBL/GenBank/DDBJ databases">
        <title>A draft genome for the cacao thread blight pathogen Marasmius crinis-equi.</title>
        <authorList>
            <person name="Cohen S.P."/>
            <person name="Baruah I.K."/>
            <person name="Amoako-Attah I."/>
            <person name="Bukari Y."/>
            <person name="Meinhardt L.W."/>
            <person name="Bailey B.A."/>
        </authorList>
    </citation>
    <scope>NUCLEOTIDE SEQUENCE [LARGE SCALE GENOMIC DNA]</scope>
    <source>
        <strain evidence="2 3">GH-76</strain>
    </source>
</reference>
<accession>A0ABR3FF67</accession>
<dbReference type="Proteomes" id="UP001465976">
    <property type="component" value="Unassembled WGS sequence"/>
</dbReference>
<feature type="compositionally biased region" description="Polar residues" evidence="1">
    <location>
        <begin position="1"/>
        <end position="12"/>
    </location>
</feature>
<dbReference type="EMBL" id="JBAHYK010000464">
    <property type="protein sequence ID" value="KAL0573779.1"/>
    <property type="molecule type" value="Genomic_DNA"/>
</dbReference>